<dbReference type="eggNOG" id="COG0243">
    <property type="taxonomic scope" value="Bacteria"/>
</dbReference>
<dbReference type="SUPFAM" id="SSF53706">
    <property type="entry name" value="Formate dehydrogenase/DMSO reductase, domains 1-3"/>
    <property type="match status" value="1"/>
</dbReference>
<dbReference type="Gene3D" id="2.20.25.90">
    <property type="entry name" value="ADC-like domains"/>
    <property type="match status" value="1"/>
</dbReference>
<dbReference type="RefSeq" id="WP_009577296.1">
    <property type="nucleotide sequence ID" value="NZ_AEIG01000142.1"/>
</dbReference>
<reference evidence="5 6" key="1">
    <citation type="journal article" date="2011" name="J. Bacteriol.">
        <title>Genome sequence of strain IMCC3088, a proteorhodopsin-containing marine bacterium belonging to the OM60/NOR5 clade.</title>
        <authorList>
            <person name="Jang Y."/>
            <person name="Oh H.M."/>
            <person name="Kang I."/>
            <person name="Lee K."/>
            <person name="Yang S.J."/>
            <person name="Cho J.C."/>
        </authorList>
    </citation>
    <scope>NUCLEOTIDE SEQUENCE [LARGE SCALE GENOMIC DNA]</scope>
    <source>
        <strain evidence="5 6">IMCC3088</strain>
    </source>
</reference>
<dbReference type="GO" id="GO:0051536">
    <property type="term" value="F:iron-sulfur cluster binding"/>
    <property type="evidence" value="ECO:0007669"/>
    <property type="project" value="UniProtKB-KW"/>
</dbReference>
<dbReference type="GO" id="GO:0043546">
    <property type="term" value="F:molybdopterin cofactor binding"/>
    <property type="evidence" value="ECO:0007669"/>
    <property type="project" value="InterPro"/>
</dbReference>
<accession>F3L5Z2</accession>
<dbReference type="SUPFAM" id="SSF50692">
    <property type="entry name" value="ADC-like"/>
    <property type="match status" value="1"/>
</dbReference>
<dbReference type="GO" id="GO:0016491">
    <property type="term" value="F:oxidoreductase activity"/>
    <property type="evidence" value="ECO:0007669"/>
    <property type="project" value="InterPro"/>
</dbReference>
<keyword evidence="4" id="KW-0411">Iron-sulfur</keyword>
<evidence type="ECO:0000313" key="5">
    <source>
        <dbReference type="EMBL" id="EGG28260.1"/>
    </source>
</evidence>
<comment type="similarity">
    <text evidence="1">Belongs to the prokaryotic molybdopterin-containing oxidoreductase family.</text>
</comment>
<dbReference type="Gene3D" id="3.40.50.740">
    <property type="match status" value="1"/>
</dbReference>
<dbReference type="STRING" id="2518989.IMCC3088_571"/>
<dbReference type="Gene3D" id="2.40.40.20">
    <property type="match status" value="1"/>
</dbReference>
<evidence type="ECO:0000313" key="6">
    <source>
        <dbReference type="Proteomes" id="UP000005615"/>
    </source>
</evidence>
<keyword evidence="3" id="KW-0408">Iron</keyword>
<sequence>MEDTNTYKTACNLCFVNCGLEVTLGGEDGRQFIKVKGDKDHPKSQGYICNKAARLNFYQNDNNRIHSPKKRMEDGVYVDISWEQAIQEIGSKLKSVQEQHGGERILFYGGGGQGNHLGATYVASLLNALDVRYRGNPASQEKTGHTFVFSQMFGLPVHSDIEKAQVVMFSGKNPFMSNGMDQARNFLREMKRDPERTLIVLDPRRTETTDYADIHLAIKPGFDAWCLSAILAQIVKNHDLPLDWLKAHTRGYEEIIERFSKVSVKDYAEHCGVPLHTIEAAAEAIANASSFSLEEDLGVQMAPHSTLNSYLDLLLSAITGQYGKTGTLGPVLQIAEALPTDHTPLDEEGNLLVVDRLPVTGAPIVSGLYPGAVLADEIDTDHQDRPRAMILESTNVVHSLPESDRIARGLRNLDFSLAIDVVMTETARQCDYVLPASSQYEKWEATYFQRHYPKNIFHLRRPMLEPAGDTLPEAEIYARIIEQLGIVDASTLDQLTAAAEEGDSRFGQVLMEILSEQPQLKRVMSYLLYRTLGQTLEPGQDVAAALWGLCQRFVMSHPVEVARAGFEGPNAGSDMFRALCNSPSGVVISIADHADSFTKLPKPENKIQLPIGTLLRDIDELDQLQAPVDTPEGFPMLLVAGQRRSYTANCIMRNPDWIKGKGQMELTISPEDADGLGLEELSSAVLETQNGRCEVSVSIDERMPKGLMALPNGQGMDFVNDAGEVVKAGYWINKLTSAKLIDKHIGTPLHKHVPARLLSAG</sequence>
<keyword evidence="6" id="KW-1185">Reference proteome</keyword>
<comment type="caution">
    <text evidence="5">The sequence shown here is derived from an EMBL/GenBank/DDBJ whole genome shotgun (WGS) entry which is preliminary data.</text>
</comment>
<dbReference type="InterPro" id="IPR006656">
    <property type="entry name" value="Mopterin_OxRdtase"/>
</dbReference>
<protein>
    <submittedName>
        <fullName evidence="5">Putative molybdopterin oxidoreductase</fullName>
    </submittedName>
</protein>
<dbReference type="Pfam" id="PF00384">
    <property type="entry name" value="Molybdopterin"/>
    <property type="match status" value="1"/>
</dbReference>
<dbReference type="PANTHER" id="PTHR43742">
    <property type="entry name" value="TRIMETHYLAMINE-N-OXIDE REDUCTASE"/>
    <property type="match status" value="1"/>
</dbReference>
<dbReference type="PROSITE" id="PS51669">
    <property type="entry name" value="4FE4S_MOW_BIS_MGD"/>
    <property type="match status" value="1"/>
</dbReference>
<dbReference type="Gene3D" id="3.40.228.10">
    <property type="entry name" value="Dimethylsulfoxide Reductase, domain 2"/>
    <property type="match status" value="1"/>
</dbReference>
<dbReference type="SMART" id="SM00926">
    <property type="entry name" value="Molybdop_Fe4S4"/>
    <property type="match status" value="1"/>
</dbReference>
<name>F3L5Z2_9GAMM</name>
<dbReference type="InterPro" id="IPR006963">
    <property type="entry name" value="Mopterin_OxRdtase_4Fe-4S_dom"/>
</dbReference>
<dbReference type="Proteomes" id="UP000005615">
    <property type="component" value="Unassembled WGS sequence"/>
</dbReference>
<dbReference type="EMBL" id="AEIG01000142">
    <property type="protein sequence ID" value="EGG28260.1"/>
    <property type="molecule type" value="Genomic_DNA"/>
</dbReference>
<dbReference type="Pfam" id="PF01568">
    <property type="entry name" value="Molydop_binding"/>
    <property type="match status" value="1"/>
</dbReference>
<dbReference type="InterPro" id="IPR009010">
    <property type="entry name" value="Asp_de-COase-like_dom_sf"/>
</dbReference>
<dbReference type="InterPro" id="IPR006657">
    <property type="entry name" value="MoPterin_dinucl-bd_dom"/>
</dbReference>
<gene>
    <name evidence="5" type="ORF">IMCC3088_571</name>
</gene>
<dbReference type="InterPro" id="IPR050612">
    <property type="entry name" value="Prok_Mopterin_Oxidored"/>
</dbReference>
<proteinExistence type="inferred from homology"/>
<dbReference type="GO" id="GO:0046872">
    <property type="term" value="F:metal ion binding"/>
    <property type="evidence" value="ECO:0007669"/>
    <property type="project" value="UniProtKB-KW"/>
</dbReference>
<evidence type="ECO:0000256" key="4">
    <source>
        <dbReference type="ARBA" id="ARBA00023014"/>
    </source>
</evidence>
<dbReference type="PANTHER" id="PTHR43742:SF2">
    <property type="entry name" value="ASSIMILATORY NITRATE REDUCTASE CATALYTIC SUBUNIT"/>
    <property type="match status" value="1"/>
</dbReference>
<evidence type="ECO:0000256" key="2">
    <source>
        <dbReference type="ARBA" id="ARBA00022723"/>
    </source>
</evidence>
<evidence type="ECO:0000256" key="1">
    <source>
        <dbReference type="ARBA" id="ARBA00010312"/>
    </source>
</evidence>
<keyword evidence="2" id="KW-0479">Metal-binding</keyword>
<dbReference type="AlphaFoldDB" id="F3L5Z2"/>
<organism evidence="5 6">
    <name type="scientific">Aequoribacter fuscus</name>
    <dbReference type="NCBI Taxonomy" id="2518989"/>
    <lineage>
        <taxon>Bacteria</taxon>
        <taxon>Pseudomonadati</taxon>
        <taxon>Pseudomonadota</taxon>
        <taxon>Gammaproteobacteria</taxon>
        <taxon>Cellvibrionales</taxon>
        <taxon>Halieaceae</taxon>
        <taxon>Aequoribacter</taxon>
    </lineage>
</organism>
<evidence type="ECO:0000256" key="3">
    <source>
        <dbReference type="ARBA" id="ARBA00023004"/>
    </source>
</evidence>
<dbReference type="OrthoDB" id="9816402at2"/>
<dbReference type="Pfam" id="PF04879">
    <property type="entry name" value="Molybdop_Fe4S4"/>
    <property type="match status" value="1"/>
</dbReference>